<dbReference type="AlphaFoldDB" id="A0A376BK70"/>
<dbReference type="GO" id="GO:0046872">
    <property type="term" value="F:metal ion binding"/>
    <property type="evidence" value="ECO:0007669"/>
    <property type="project" value="UniProtKB-KW"/>
</dbReference>
<dbReference type="SUPFAM" id="SSF102705">
    <property type="entry name" value="NIF3 (NGG1p interacting factor 3)-like"/>
    <property type="match status" value="1"/>
</dbReference>
<evidence type="ECO:0000256" key="3">
    <source>
        <dbReference type="PIRSR" id="PIRSR602678-1"/>
    </source>
</evidence>
<protein>
    <submittedName>
        <fullName evidence="4">Metal-binding protein</fullName>
    </submittedName>
</protein>
<sequence>MASRQEMLAWCDEMLQVGLYKDYAPNGLQVEGAEIIDKIVLSVTASGAAIQYAAAQGADMLLVHHGMFWKSEPVTITGWKGKRIANLLKNNINLVGYHLPLDGHAQWGNNVQLAAKCGWQPEKQFGEQNLLNLGVLPDEQNTLAKLAAHLETVLGRKPVCVGDFSGSLKRVAWCTGGAQGFFQQAIDAGADVYITGEISEAQYHLANETGVAFISAGHHATERYGVQALGAALAEQFGVAVDFFDENNPA</sequence>
<feature type="binding site" evidence="3">
    <location>
        <position position="222"/>
    </location>
    <ligand>
        <name>a divalent metal cation</name>
        <dbReference type="ChEBI" id="CHEBI:60240"/>
        <label>1</label>
    </ligand>
</feature>
<gene>
    <name evidence="4" type="ORF">NCTC10283_00175</name>
</gene>
<evidence type="ECO:0000256" key="1">
    <source>
        <dbReference type="ARBA" id="ARBA00006964"/>
    </source>
</evidence>
<feature type="binding site" evidence="3">
    <location>
        <position position="64"/>
    </location>
    <ligand>
        <name>a divalent metal cation</name>
        <dbReference type="ChEBI" id="CHEBI:60240"/>
        <label>2</label>
    </ligand>
</feature>
<dbReference type="InterPro" id="IPR036069">
    <property type="entry name" value="DUF34/NIF3_sf"/>
</dbReference>
<dbReference type="PANTHER" id="PTHR13799:SF14">
    <property type="entry name" value="GTP CYCLOHYDROLASE 1 TYPE 2 HOMOLOG"/>
    <property type="match status" value="1"/>
</dbReference>
<keyword evidence="2 3" id="KW-0479">Metal-binding</keyword>
<comment type="similarity">
    <text evidence="1">Belongs to the GTP cyclohydrolase I type 2/NIF3 family.</text>
</comment>
<evidence type="ECO:0000313" key="5">
    <source>
        <dbReference type="Proteomes" id="UP000254209"/>
    </source>
</evidence>
<evidence type="ECO:0000256" key="2">
    <source>
        <dbReference type="ARBA" id="ARBA00022723"/>
    </source>
</evidence>
<dbReference type="GO" id="GO:0005737">
    <property type="term" value="C:cytoplasm"/>
    <property type="evidence" value="ECO:0007669"/>
    <property type="project" value="TreeGrafter"/>
</dbReference>
<proteinExistence type="inferred from homology"/>
<dbReference type="NCBIfam" id="TIGR00486">
    <property type="entry name" value="YbgI_SA1388"/>
    <property type="match status" value="1"/>
</dbReference>
<evidence type="ECO:0000313" key="4">
    <source>
        <dbReference type="EMBL" id="SSY70111.1"/>
    </source>
</evidence>
<dbReference type="PANTHER" id="PTHR13799">
    <property type="entry name" value="NGG1 INTERACTING FACTOR 3"/>
    <property type="match status" value="1"/>
</dbReference>
<feature type="binding site" evidence="3">
    <location>
        <position position="102"/>
    </location>
    <ligand>
        <name>a divalent metal cation</name>
        <dbReference type="ChEBI" id="CHEBI:60240"/>
        <label>1</label>
    </ligand>
</feature>
<feature type="binding site" evidence="3">
    <location>
        <position position="218"/>
    </location>
    <ligand>
        <name>a divalent metal cation</name>
        <dbReference type="ChEBI" id="CHEBI:60240"/>
        <label>1</label>
    </ligand>
</feature>
<dbReference type="Gene3D" id="3.40.1390.30">
    <property type="entry name" value="NIF3 (NGG1p interacting factor 3)-like"/>
    <property type="match status" value="2"/>
</dbReference>
<feature type="binding site" evidence="3">
    <location>
        <position position="65"/>
    </location>
    <ligand>
        <name>a divalent metal cation</name>
        <dbReference type="ChEBI" id="CHEBI:60240"/>
        <label>1</label>
    </ligand>
</feature>
<dbReference type="Pfam" id="PF01784">
    <property type="entry name" value="DUF34_NIF3"/>
    <property type="match status" value="1"/>
</dbReference>
<name>A0A376BK70_9NEIS</name>
<keyword evidence="5" id="KW-1185">Reference proteome</keyword>
<dbReference type="RefSeq" id="WP_034293687.1">
    <property type="nucleotide sequence ID" value="NZ_CP091519.2"/>
</dbReference>
<dbReference type="InterPro" id="IPR002678">
    <property type="entry name" value="DUF34/NIF3"/>
</dbReference>
<accession>A0A376BK70</accession>
<dbReference type="OrthoDB" id="9800881at2"/>
<reference evidence="4 5" key="1">
    <citation type="submission" date="2018-06" db="EMBL/GenBank/DDBJ databases">
        <authorList>
            <consortium name="Pathogen Informatics"/>
            <person name="Doyle S."/>
        </authorList>
    </citation>
    <scope>NUCLEOTIDE SEQUENCE [LARGE SCALE GENOMIC DNA]</scope>
    <source>
        <strain evidence="4 5">NCTC10283</strain>
    </source>
</reference>
<organism evidence="4 5">
    <name type="scientific">Alysiella crassa</name>
    <dbReference type="NCBI Taxonomy" id="153491"/>
    <lineage>
        <taxon>Bacteria</taxon>
        <taxon>Pseudomonadati</taxon>
        <taxon>Pseudomonadota</taxon>
        <taxon>Betaproteobacteria</taxon>
        <taxon>Neisseriales</taxon>
        <taxon>Neisseriaceae</taxon>
        <taxon>Alysiella</taxon>
    </lineage>
</organism>
<dbReference type="EMBL" id="UFSO01000002">
    <property type="protein sequence ID" value="SSY70111.1"/>
    <property type="molecule type" value="Genomic_DNA"/>
</dbReference>
<dbReference type="Proteomes" id="UP000254209">
    <property type="component" value="Unassembled WGS sequence"/>
</dbReference>
<dbReference type="STRING" id="1120980.GCA_000745955_01688"/>